<sequence length="3117" mass="341826">MAGSCVRVDPPFVEFNDVKVGRVYKTAVTAANVGKTLKKITIGKPALKLFKFTASSSAELVAPGLSVGGLLEFTPEEEEEVRDCLLIHIDEVDTIEVPLLGFPRACSLLMDSVLDFGCIAASSQVISKHHHITNQGSAPGVFHVQYDGDPSVRLSPCSGVVAAGATQWLQVELRTDGPRHIDEKALVKLQNRSSVVLSIRAEVVDQRLEVFDLQGAPLSCLWFGPVYFGTSRVGNVVLRNNAPQACDWVCLLQETASGTEMGTDLQKSTDATLLEKMEKCSPATQGVSQVFVCVPKQGRLGPYDKTTVTVRFSPMCKSTTDGKKRNNSASRQDYCLFLLFESVGSRYGFTHHNGNSSVELAVTGSGLPVSLVPSPSQRFDFLTCVMGQRVDLLCVLQNLCPQLPVNFRFRRLAHFTAKPSTGTISPGQCQDVVLSFTARQQGSFQVRQKVDVLGHVVHRGGNSAEDDIRLKFCSFHTITLHLSAVCHSETTHPVPKLNPGITPAVTNPTGSRPHVQSSELARCRGMAHAAVLSADKTRLHVHRRERSQNTEGEEFLAFPNDRATSIRPASAYRQYRTIFTGVHRYRYVDTNYAFTEAEEEQRQQHQQIYTDFIKQLRQTRLQKIKQRQQEKAEDDVDIGIVPSQGLVPPALHIRDLESSKISETKSNLHCTSPATKHSCLQDMTSITRQVNSQVTSQVSEVMNAVPSTSQEVADCNRTLTAQELYKVDIGPLSVDFGEVCVQSVCVQNLELINHLSVFVWVQLEVDCPELQGSSPLSHVLPPHSHSSLPLTFQSNKLGPFYRPISYSVNHHHPGQILVQAQVVPLALELSTSLLVLHPTPFLLAQSGYRNSVTLRNQRNHAAEFTWRPVVTESGILFSIRPATGTVEPYSELDCEVVWHPSFSSPSEGDFDLCVHEGNTQRLHCVAKVGSTGVQLADKQVLFGSVPLNMLSIRTAVLHNTGQNHAYYQVLDLCPLPGMVVSPPEGVVPSGGQAALKIHFHPDSVIKFDTRVEIALRSMKSIELRVGGSVEPPNIDISVANFQFYGVHAGSQRAIPFALTNRSSARARVAFNLSEYTDFSLQLPQPSAKKEPGVSVVEVQGNQTVDCSLVFSPTQAASYDFCLPLMVNGVRWPTASLSPLPTPSSSSTSSSLSVGSRKHVIKPLPPSVTMATPQSQRIQATVLCAPLEMSPSRLQFHVEPLTPQSDVYTKVSTRTVELKAVCEESVFWRSGVRKHVNWWFDCSAIVVPTEDRRQGQLCTVSPSSGSLGPGQSICLAVSISPEAIGTGSGRVTKLSLPLYLGDKGGKGMGAEEGHQPYRQLSITVTLQFPCITIHPPQILLTPVPLESNATATLTLLAFGYPSGTEVSAEVDEVDLEDGTKIQPVSVIFPEGNNIPTQHQDQRNPVNIQNPQAVTSLICSVSFCSTIPLSFCTTITFTDHLHNRFKVKLYAIADNCLLTVWPFMALHRSEQQIVLKTGATAVEAILQRYHTPSPASGPTSSSSSLFDHNSSTNKNSVSDSDSVSGQASTDTDNSPNRDTLSNLGIPEFPAANSEEGLFYQNVLLAVERWFSLFGWPSGPHPISVPHTLRRVVSKIQMNPSSRRAYRVSQNKDSRSVVDMLHHLIGKQIPGIPRCQAFSSDVDQRTNQLLQQHEAMLAFLRVQGACLCHIRPEYLLDMKEFRHWCSLQSNEEEHGLDYSSVDYESLSKQSWTDVLLQIYKVLVLGRVSECGLNTTLDHEDVDGIVPVGSQPLASNIYSSWELQLLSWLNKHYQSMRNVVWGTGGVPSARWIVNFDLDLTDGLVLAALLAAYCPYLICSHFGRMYTTTNSLEQILHNNIIVSQALTALCLNLDVQPTDLSDPNPVQMLMLCVHLYERLPQYLPLHTITLSGGLHSTFRKQVRLKSPSSKPVKYQAFLFGGDAHLFSLPDGCTVTIPPKASTELTIHFSCSFMQPMEAVLLLISNSPFGLRGTTLAFNLKTHVSHITPTNIVKCKSPCYQLKVVQLPITNLFSKEAKFRVVLVESAFNPLEPEKKKDSLLQQASFKANIEKMTSDKSCEDEMEGKCSDLDGKSSEFLSRVRTVCLKSGQANTLNIHYLPFCLGTKYCSVLLVCPQVGDMVYMVKATAELPLPSPLSARPSSNILSIPSNSDPAVCVSVLSLRCQVGQVVEEVVRLPLINMAWEQALAIWGQHSMSADEHRRRMLTHTLHSSTVRAATAARTLLENQATLLRVDPHSKGVEYSVEVSMPQYFSLPSTVTIPIKEDINIPWENPADCGCVDIPLRFQADSVGKFTCQVVLRSWCDTRVYALEVLVTSQGKSVHLDFSSPAHHSVTQDIPLQNETNRDWKMQAEVCGEGFSSPKVVNVPAGTRARYPLTFQPTAQCIVTGKLSLHNDCDGTEHVFNLRGVGEHPLPVDHVVLHCPVGQTTHTQLDVPNYSQNKLTLKVVTDLSVVSGTTSLEIKPGDNAPYTLAVLPWKRGKQTGCLSFLEIDMSETDKHKENVLGRYEVHFSVEIICEPAAPIKVIDVQCAAQSSVAIEVPVSNPRGELLMLDVCLEGDDLSGASWVSIPPRETLTYKATFSPGRVGKSTGSVLFQSELVGEFWYQLELYALPPPVTMLPQACCQLGKWTRQTIPLVNPTAETLELTVANSNHRNYKLEMDSGSTLIVEPHSSTELGVRFSPSSIGEGNHTAKITFKCPELQEWCVLLRGRGLNPESEEPLSISSLIGSNASITIPFTNPTESPVMLNISLTDEDPSGAPNCHQVSTEREVFSIPLSQTEGIQISEGATFDVPVVFAPNSMGLQQAWLCLTMKPISSLGKNSTFSTDNASSEQELSTICLIYPLRGIPMEMPVENSPLGLICCEAGCQLERKVDILLTGCVPGNQEWTGQEDSQMTMEDFLCEVRSDSRAQTESSKVEDCLSASVEAARRDPETGIVTLTLNVVYTPLSPCRCSALLSVQSVSGGIWEYPVTLIATEPQVDDVIITEATELGKTSAVGFRLTSTTRRPEPFTAAFLPGSSSEFTVTPASGMLPPVGSAGALITVSFTPTMYSKHRARLTIQAADMQWTYEVRGKTFRDSPPLCKTSTNGSSSVLRPAKERQQNFVAQNLRLPVLANSSPLKVRR</sequence>
<reference evidence="3" key="2">
    <citation type="submission" date="2025-09" db="UniProtKB">
        <authorList>
            <consortium name="Ensembl"/>
        </authorList>
    </citation>
    <scope>IDENTIFICATION</scope>
</reference>
<dbReference type="Gene3D" id="1.10.418.10">
    <property type="entry name" value="Calponin-like domain"/>
    <property type="match status" value="1"/>
</dbReference>
<accession>A0A8P4G3T7</accession>
<dbReference type="OMA" id="PMTNEAK"/>
<feature type="region of interest" description="Disordered" evidence="1">
    <location>
        <begin position="1488"/>
        <end position="1544"/>
    </location>
</feature>
<evidence type="ECO:0000256" key="1">
    <source>
        <dbReference type="SAM" id="MobiDB-lite"/>
    </source>
</evidence>
<dbReference type="GeneTree" id="ENSGT00940000159699"/>
<reference evidence="3" key="1">
    <citation type="submission" date="2025-08" db="UniProtKB">
        <authorList>
            <consortium name="Ensembl"/>
        </authorList>
    </citation>
    <scope>IDENTIFICATION</scope>
</reference>
<dbReference type="InterPro" id="IPR036872">
    <property type="entry name" value="CH_dom_sf"/>
</dbReference>
<dbReference type="GO" id="GO:0005929">
    <property type="term" value="C:cilium"/>
    <property type="evidence" value="ECO:0007669"/>
    <property type="project" value="TreeGrafter"/>
</dbReference>
<dbReference type="PANTHER" id="PTHR45912">
    <property type="entry name" value="CILIA- AND FLAGELLA-ASSOCIATED PROTEIN 47"/>
    <property type="match status" value="1"/>
</dbReference>
<dbReference type="SUPFAM" id="SSF47576">
    <property type="entry name" value="Calponin-homology domain, CH-domain"/>
    <property type="match status" value="1"/>
</dbReference>
<dbReference type="GeneID" id="127378722"/>
<evidence type="ECO:0000313" key="3">
    <source>
        <dbReference type="Ensembl" id="ENSDLAP00005065072.1"/>
    </source>
</evidence>
<dbReference type="InterPro" id="IPR001715">
    <property type="entry name" value="CH_dom"/>
</dbReference>
<protein>
    <recommendedName>
        <fullName evidence="2">Calponin-homology (CH) domain-containing protein</fullName>
    </recommendedName>
</protein>
<organism evidence="3 4">
    <name type="scientific">Dicentrarchus labrax</name>
    <name type="common">European seabass</name>
    <name type="synonym">Morone labrax</name>
    <dbReference type="NCBI Taxonomy" id="13489"/>
    <lineage>
        <taxon>Eukaryota</taxon>
        <taxon>Metazoa</taxon>
        <taxon>Chordata</taxon>
        <taxon>Craniata</taxon>
        <taxon>Vertebrata</taxon>
        <taxon>Euteleostomi</taxon>
        <taxon>Actinopterygii</taxon>
        <taxon>Neopterygii</taxon>
        <taxon>Teleostei</taxon>
        <taxon>Neoteleostei</taxon>
        <taxon>Acanthomorphata</taxon>
        <taxon>Eupercaria</taxon>
        <taxon>Moronidae</taxon>
        <taxon>Dicentrarchus</taxon>
    </lineage>
</organism>
<dbReference type="GO" id="GO:0007288">
    <property type="term" value="P:sperm axoneme assembly"/>
    <property type="evidence" value="ECO:0007669"/>
    <property type="project" value="TreeGrafter"/>
</dbReference>
<name>A0A8P4G3T7_DICLA</name>
<evidence type="ECO:0000313" key="4">
    <source>
        <dbReference type="Proteomes" id="UP000694389"/>
    </source>
</evidence>
<dbReference type="OrthoDB" id="10060824at2759"/>
<dbReference type="Gene3D" id="2.60.40.10">
    <property type="entry name" value="Immunoglobulins"/>
    <property type="match status" value="7"/>
</dbReference>
<dbReference type="Pfam" id="PF24529">
    <property type="entry name" value="CFAP47"/>
    <property type="match status" value="1"/>
</dbReference>
<keyword evidence="4" id="KW-1185">Reference proteome</keyword>
<dbReference type="PROSITE" id="PS50021">
    <property type="entry name" value="CH"/>
    <property type="match status" value="1"/>
</dbReference>
<dbReference type="InterPro" id="IPR058952">
    <property type="entry name" value="Ig_CFAP47"/>
</dbReference>
<feature type="domain" description="Calponin-homology (CH)" evidence="2">
    <location>
        <begin position="1755"/>
        <end position="1875"/>
    </location>
</feature>
<dbReference type="Proteomes" id="UP000694389">
    <property type="component" value="Unassembled WGS sequence"/>
</dbReference>
<dbReference type="InterPro" id="IPR013783">
    <property type="entry name" value="Ig-like_fold"/>
</dbReference>
<dbReference type="Ensembl" id="ENSDLAT00005071236.1">
    <property type="protein sequence ID" value="ENSDLAP00005065072.1"/>
    <property type="gene ID" value="ENSDLAG00005027425.1"/>
</dbReference>
<dbReference type="InterPro" id="IPR056343">
    <property type="entry name" value="CFAP47_dom"/>
</dbReference>
<dbReference type="RefSeq" id="XP_051283892.1">
    <property type="nucleotide sequence ID" value="XM_051427932.1"/>
</dbReference>
<proteinExistence type="predicted"/>
<evidence type="ECO:0000259" key="2">
    <source>
        <dbReference type="PROSITE" id="PS50021"/>
    </source>
</evidence>
<dbReference type="PANTHER" id="PTHR45912:SF3">
    <property type="entry name" value="CILIA- AND FLAGELLA-ASSOCIATED PROTEIN 47"/>
    <property type="match status" value="1"/>
</dbReference>
<feature type="compositionally biased region" description="Low complexity" evidence="1">
    <location>
        <begin position="1490"/>
        <end position="1522"/>
    </location>
</feature>
<dbReference type="Pfam" id="PF26579">
    <property type="entry name" value="Ig_CFAP47"/>
    <property type="match status" value="1"/>
</dbReference>
<gene>
    <name evidence="3" type="primary">LOC127378722</name>
</gene>
<feature type="compositionally biased region" description="Polar residues" evidence="1">
    <location>
        <begin position="1523"/>
        <end position="1540"/>
    </location>
</feature>